<dbReference type="AlphaFoldDB" id="A0AAX3LE86"/>
<dbReference type="InterPro" id="IPR036641">
    <property type="entry name" value="HPT_dom_sf"/>
</dbReference>
<dbReference type="Proteomes" id="UP001210538">
    <property type="component" value="Chromosome"/>
</dbReference>
<feature type="modified residue" description="Phosphohistidine" evidence="3">
    <location>
        <position position="196"/>
    </location>
</feature>
<organism evidence="7 8">
    <name type="scientific">Enterobacter ludwigii</name>
    <dbReference type="NCBI Taxonomy" id="299767"/>
    <lineage>
        <taxon>Bacteria</taxon>
        <taxon>Pseudomonadati</taxon>
        <taxon>Pseudomonadota</taxon>
        <taxon>Gammaproteobacteria</taxon>
        <taxon>Enterobacterales</taxon>
        <taxon>Enterobacteriaceae</taxon>
        <taxon>Enterobacter</taxon>
        <taxon>Enterobacter cloacae complex</taxon>
    </lineage>
</organism>
<dbReference type="Pfam" id="PF00072">
    <property type="entry name" value="Response_reg"/>
    <property type="match status" value="1"/>
</dbReference>
<keyword evidence="1 4" id="KW-0597">Phosphoprotein</keyword>
<dbReference type="GO" id="GO:0005524">
    <property type="term" value="F:ATP binding"/>
    <property type="evidence" value="ECO:0007669"/>
    <property type="project" value="UniProtKB-KW"/>
</dbReference>
<reference evidence="7 8" key="1">
    <citation type="submission" date="2023-01" db="EMBL/GenBank/DDBJ databases">
        <title>Genome sequence resource and annotation of Enterobacter ludwigii, an economically important pathogen of seedling wilt with strawberry.</title>
        <authorList>
            <person name="Xie Y."/>
        </authorList>
    </citation>
    <scope>NUCLEOTIDE SEQUENCE [LARGE SCALE GENOMIC DNA]</scope>
    <source>
        <strain evidence="7 8">CM-TZ4</strain>
    </source>
</reference>
<dbReference type="PROSITE" id="PS50110">
    <property type="entry name" value="RESPONSE_REGULATORY"/>
    <property type="match status" value="1"/>
</dbReference>
<evidence type="ECO:0000313" key="8">
    <source>
        <dbReference type="Proteomes" id="UP001210538"/>
    </source>
</evidence>
<dbReference type="PROSITE" id="PS50894">
    <property type="entry name" value="HPT"/>
    <property type="match status" value="1"/>
</dbReference>
<dbReference type="Gene3D" id="1.20.120.160">
    <property type="entry name" value="HPT domain"/>
    <property type="match status" value="1"/>
</dbReference>
<dbReference type="InterPro" id="IPR001789">
    <property type="entry name" value="Sig_transdc_resp-reg_receiver"/>
</dbReference>
<evidence type="ECO:0000256" key="4">
    <source>
        <dbReference type="PROSITE-ProRule" id="PRU00169"/>
    </source>
</evidence>
<evidence type="ECO:0000259" key="5">
    <source>
        <dbReference type="PROSITE" id="PS50110"/>
    </source>
</evidence>
<dbReference type="EMBL" id="CP116347">
    <property type="protein sequence ID" value="WCE14421.1"/>
    <property type="molecule type" value="Genomic_DNA"/>
</dbReference>
<dbReference type="SMART" id="SM00448">
    <property type="entry name" value="REC"/>
    <property type="match status" value="1"/>
</dbReference>
<proteinExistence type="predicted"/>
<dbReference type="InterPro" id="IPR008207">
    <property type="entry name" value="Sig_transdc_His_kin_Hpt_dom"/>
</dbReference>
<feature type="domain" description="HPt" evidence="6">
    <location>
        <begin position="157"/>
        <end position="250"/>
    </location>
</feature>
<feature type="modified residue" description="4-aspartylphosphate" evidence="4">
    <location>
        <position position="61"/>
    </location>
</feature>
<dbReference type="GO" id="GO:0000160">
    <property type="term" value="P:phosphorelay signal transduction system"/>
    <property type="evidence" value="ECO:0007669"/>
    <property type="project" value="UniProtKB-KW"/>
</dbReference>
<dbReference type="PANTHER" id="PTHR45339">
    <property type="entry name" value="HYBRID SIGNAL TRANSDUCTION HISTIDINE KINASE J"/>
    <property type="match status" value="1"/>
</dbReference>
<name>A0AAX3LE86_9ENTR</name>
<keyword evidence="8" id="KW-1185">Reference proteome</keyword>
<dbReference type="GO" id="GO:0004672">
    <property type="term" value="F:protein kinase activity"/>
    <property type="evidence" value="ECO:0007669"/>
    <property type="project" value="UniProtKB-ARBA"/>
</dbReference>
<sequence>MTESPSAARPLRILTVDDHPAGRLLLRQQLIRLGYEVVEAENGEQALVRWSEQQVDMVITDCNMPVMDGLTLTRLLRERQQKPLIILGLTANAQPEERSRCIAAGMDDCLFKPLNLKQLEAGLQRVSPKEATTKSADPEGLGQFIRVDNLRSLTGDDNTLLFTLLNATRDENQRDMQPCLTLARQGDWAALAYHIHRLAGAADIIGATAIAQQCRSLEKACEGTTLPVESDIVPRLQTLLRDVAALNQAITAFTTPR</sequence>
<dbReference type="Gene3D" id="3.40.50.2300">
    <property type="match status" value="1"/>
</dbReference>
<dbReference type="PANTHER" id="PTHR45339:SF3">
    <property type="entry name" value="HISTIDINE KINASE"/>
    <property type="match status" value="1"/>
</dbReference>
<dbReference type="SUPFAM" id="SSF47226">
    <property type="entry name" value="Histidine-containing phosphotransfer domain, HPT domain"/>
    <property type="match status" value="1"/>
</dbReference>
<feature type="domain" description="Response regulatory" evidence="5">
    <location>
        <begin position="12"/>
        <end position="127"/>
    </location>
</feature>
<dbReference type="SUPFAM" id="SSF52172">
    <property type="entry name" value="CheY-like"/>
    <property type="match status" value="1"/>
</dbReference>
<dbReference type="InterPro" id="IPR011006">
    <property type="entry name" value="CheY-like_superfamily"/>
</dbReference>
<evidence type="ECO:0000256" key="2">
    <source>
        <dbReference type="ARBA" id="ARBA00023012"/>
    </source>
</evidence>
<dbReference type="CDD" id="cd00088">
    <property type="entry name" value="HPT"/>
    <property type="match status" value="1"/>
</dbReference>
<accession>A0AAX3LE86</accession>
<protein>
    <submittedName>
        <fullName evidence="7">Response regulator</fullName>
    </submittedName>
</protein>
<evidence type="ECO:0000256" key="3">
    <source>
        <dbReference type="PROSITE-ProRule" id="PRU00110"/>
    </source>
</evidence>
<keyword evidence="2" id="KW-0902">Two-component regulatory system</keyword>
<dbReference type="Pfam" id="PF01627">
    <property type="entry name" value="Hpt"/>
    <property type="match status" value="1"/>
</dbReference>
<gene>
    <name evidence="7" type="ORF">PHA72_05950</name>
</gene>
<evidence type="ECO:0000259" key="6">
    <source>
        <dbReference type="PROSITE" id="PS50894"/>
    </source>
</evidence>
<evidence type="ECO:0000313" key="7">
    <source>
        <dbReference type="EMBL" id="WCE14421.1"/>
    </source>
</evidence>
<dbReference type="GO" id="GO:0005886">
    <property type="term" value="C:plasma membrane"/>
    <property type="evidence" value="ECO:0007669"/>
    <property type="project" value="UniProtKB-SubCell"/>
</dbReference>
<evidence type="ECO:0000256" key="1">
    <source>
        <dbReference type="ARBA" id="ARBA00022553"/>
    </source>
</evidence>
<dbReference type="RefSeq" id="WP_072255738.1">
    <property type="nucleotide sequence ID" value="NZ_CP076536.1"/>
</dbReference>
<dbReference type="CDD" id="cd17546">
    <property type="entry name" value="REC_hyHK_CKI1_RcsC-like"/>
    <property type="match status" value="1"/>
</dbReference>